<evidence type="ECO:0000313" key="14">
    <source>
        <dbReference type="EMBL" id="QDE72066.1"/>
    </source>
</evidence>
<evidence type="ECO:0000256" key="9">
    <source>
        <dbReference type="ARBA" id="ARBA00023237"/>
    </source>
</evidence>
<name>A0AAE6KW74_MYXXA</name>
<dbReference type="AlphaFoldDB" id="A0AAE6KW74"/>
<dbReference type="SUPFAM" id="SSF74653">
    <property type="entry name" value="TolA/TonB C-terminal domain"/>
    <property type="match status" value="1"/>
</dbReference>
<dbReference type="Gene3D" id="2.60.40.1120">
    <property type="entry name" value="Carboxypeptidase-like, regulatory domain"/>
    <property type="match status" value="1"/>
</dbReference>
<keyword evidence="5 12" id="KW-0732">Signal</keyword>
<feature type="signal peptide" evidence="12">
    <location>
        <begin position="1"/>
        <end position="20"/>
    </location>
</feature>
<keyword evidence="9" id="KW-0998">Cell outer membrane</keyword>
<evidence type="ECO:0000259" key="13">
    <source>
        <dbReference type="PROSITE" id="PS52015"/>
    </source>
</evidence>
<dbReference type="InterPro" id="IPR008969">
    <property type="entry name" value="CarboxyPept-like_regulatory"/>
</dbReference>
<dbReference type="GO" id="GO:0044718">
    <property type="term" value="P:siderophore transmembrane transport"/>
    <property type="evidence" value="ECO:0007669"/>
    <property type="project" value="TreeGrafter"/>
</dbReference>
<evidence type="ECO:0000256" key="11">
    <source>
        <dbReference type="SAM" id="MobiDB-lite"/>
    </source>
</evidence>
<keyword evidence="3" id="KW-1134">Transmembrane beta strand</keyword>
<evidence type="ECO:0000256" key="8">
    <source>
        <dbReference type="ARBA" id="ARBA00023170"/>
    </source>
</evidence>
<dbReference type="InterPro" id="IPR039426">
    <property type="entry name" value="TonB-dep_rcpt-like"/>
</dbReference>
<feature type="region of interest" description="Disordered" evidence="11">
    <location>
        <begin position="22"/>
        <end position="62"/>
    </location>
</feature>
<evidence type="ECO:0000256" key="12">
    <source>
        <dbReference type="SAM" id="SignalP"/>
    </source>
</evidence>
<dbReference type="Pfam" id="PF00593">
    <property type="entry name" value="TonB_dep_Rec_b-barrel"/>
    <property type="match status" value="1"/>
</dbReference>
<feature type="chain" id="PRO_5042145035" description="TonB C-terminal domain-containing protein" evidence="12">
    <location>
        <begin position="21"/>
        <end position="895"/>
    </location>
</feature>
<evidence type="ECO:0000256" key="5">
    <source>
        <dbReference type="ARBA" id="ARBA00022729"/>
    </source>
</evidence>
<dbReference type="EMBL" id="CP017174">
    <property type="protein sequence ID" value="QDE72066.1"/>
    <property type="molecule type" value="Genomic_DNA"/>
</dbReference>
<keyword evidence="2" id="KW-0813">Transport</keyword>
<proteinExistence type="inferred from homology"/>
<dbReference type="Gene3D" id="2.40.170.20">
    <property type="entry name" value="TonB-dependent receptor, beta-barrel domain"/>
    <property type="match status" value="1"/>
</dbReference>
<dbReference type="PROSITE" id="PS52015">
    <property type="entry name" value="TONB_CTD"/>
    <property type="match status" value="1"/>
</dbReference>
<comment type="subcellular location">
    <subcellularLocation>
        <location evidence="1">Cell outer membrane</location>
        <topology evidence="1">Multi-pass membrane protein</topology>
    </subcellularLocation>
</comment>
<evidence type="ECO:0000313" key="15">
    <source>
        <dbReference type="Proteomes" id="UP000320179"/>
    </source>
</evidence>
<dbReference type="GO" id="GO:0009279">
    <property type="term" value="C:cell outer membrane"/>
    <property type="evidence" value="ECO:0007669"/>
    <property type="project" value="UniProtKB-SubCell"/>
</dbReference>
<dbReference type="Pfam" id="PF03544">
    <property type="entry name" value="TonB_C"/>
    <property type="match status" value="1"/>
</dbReference>
<dbReference type="InterPro" id="IPR037682">
    <property type="entry name" value="TonB_C"/>
</dbReference>
<keyword evidence="6 10" id="KW-0798">TonB box</keyword>
<dbReference type="Pfam" id="PF07715">
    <property type="entry name" value="Plug"/>
    <property type="match status" value="1"/>
</dbReference>
<dbReference type="PANTHER" id="PTHR30069">
    <property type="entry name" value="TONB-DEPENDENT OUTER MEMBRANE RECEPTOR"/>
    <property type="match status" value="1"/>
</dbReference>
<dbReference type="Proteomes" id="UP000320179">
    <property type="component" value="Chromosome"/>
</dbReference>
<dbReference type="Gene3D" id="3.30.1150.10">
    <property type="match status" value="1"/>
</dbReference>
<feature type="region of interest" description="Disordered" evidence="11">
    <location>
        <begin position="791"/>
        <end position="812"/>
    </location>
</feature>
<keyword evidence="8" id="KW-0675">Receptor</keyword>
<evidence type="ECO:0000256" key="3">
    <source>
        <dbReference type="ARBA" id="ARBA00022452"/>
    </source>
</evidence>
<sequence length="895" mass="96892">MQGIGLAASALLALSPVAQSQASPLTDETPPAAASGEVPATSAPPVPPRLLENSPAKLPEGFPLTHPVEVELELTLDEAGEVTDVGVARDGAPPEFVRTALHAATGLRFHPAMSGDTPVAVRLPFTYHFEPAIRAAVLTGRIRAKGTRKPLSGAVVRSGEHVAEADPQGHFELSLPPGEHTLHITSPGHRLLYLKETLEADQRLEVVYALEPLALNPYETVVRGDRPRTEVSRITLHDQELREVPGTMGDPFRVVMLMPGVTTLASGLSYPVVRGVQPSASAFYVDGVRVPFLYHLMVGGAVVHPDLIETLDFQVGVPSARYGSLLGGAVDAHISRPREDGIHGSAYADLIHSGVFLEVPLKDTGTVVAAAARISYTGLIITRVANTLTAPSSFTSSDGRQFTSGGDPKMYADYWDYQARVDQRVGQGQLRMLAMGSSDAVGLTARAPNQDSGGVGLLFHRVDVRGRHPFAGGEAELGLTFGYDKLGIDFADDGKYDGEYTLKQGNVALRAGFTRELSDAARLELFGQLERRSADVVAIGIFRPVGPVEGPDAYDRPDILATFAGVGAQLTLKPSARWALVPGVRVDSYHGFGSPTMLAVEPRLAVRHALTDTVTLKTGAGLYHQPATVLLPVPAGEMLALDRGLQRAMQFSAGAEWRPSPELEILAEAYFNPLLRTLEFNFEDVLSNLRRRGLEADDIQGRGRTYGVELMVRRPLGRNWFGWATYGFNQSQRFERYARVGPDGEEVGQAEGYLPYAFEQAHTFKAALSYRFPFVTVGAVAHFNTGRPESGQFGYRTMQPGTTEDGTPEWRPVSRDAVGRLPPFFRLDVRASHSWAFNNFVLDVYLDVFNVTARSEVISRKYGFEEASTGAIDKLRVSTIDVPVILPTLGAKGTF</sequence>
<evidence type="ECO:0000256" key="4">
    <source>
        <dbReference type="ARBA" id="ARBA00022692"/>
    </source>
</evidence>
<dbReference type="PANTHER" id="PTHR30069:SF29">
    <property type="entry name" value="HEMOGLOBIN AND HEMOGLOBIN-HAPTOGLOBIN-BINDING PROTEIN 1-RELATED"/>
    <property type="match status" value="1"/>
</dbReference>
<dbReference type="SUPFAM" id="SSF56935">
    <property type="entry name" value="Porins"/>
    <property type="match status" value="1"/>
</dbReference>
<protein>
    <recommendedName>
        <fullName evidence="13">TonB C-terminal domain-containing protein</fullName>
    </recommendedName>
</protein>
<comment type="similarity">
    <text evidence="10">Belongs to the TonB-dependent receptor family.</text>
</comment>
<dbReference type="InterPro" id="IPR012910">
    <property type="entry name" value="Plug_dom"/>
</dbReference>
<evidence type="ECO:0000256" key="2">
    <source>
        <dbReference type="ARBA" id="ARBA00022448"/>
    </source>
</evidence>
<organism evidence="14 15">
    <name type="scientific">Myxococcus xanthus</name>
    <dbReference type="NCBI Taxonomy" id="34"/>
    <lineage>
        <taxon>Bacteria</taxon>
        <taxon>Pseudomonadati</taxon>
        <taxon>Myxococcota</taxon>
        <taxon>Myxococcia</taxon>
        <taxon>Myxococcales</taxon>
        <taxon>Cystobacterineae</taxon>
        <taxon>Myxococcaceae</taxon>
        <taxon>Myxococcus</taxon>
    </lineage>
</organism>
<feature type="domain" description="TonB C-terminal" evidence="13">
    <location>
        <begin position="42"/>
        <end position="136"/>
    </location>
</feature>
<evidence type="ECO:0000256" key="6">
    <source>
        <dbReference type="ARBA" id="ARBA00023077"/>
    </source>
</evidence>
<accession>A0AAE6KW74</accession>
<dbReference type="InterPro" id="IPR000531">
    <property type="entry name" value="Beta-barrel_TonB"/>
</dbReference>
<evidence type="ECO:0000256" key="7">
    <source>
        <dbReference type="ARBA" id="ARBA00023136"/>
    </source>
</evidence>
<dbReference type="GO" id="GO:0015344">
    <property type="term" value="F:siderophore uptake transmembrane transporter activity"/>
    <property type="evidence" value="ECO:0007669"/>
    <property type="project" value="TreeGrafter"/>
</dbReference>
<dbReference type="RefSeq" id="WP_161605196.1">
    <property type="nucleotide sequence ID" value="NZ_CP017173.1"/>
</dbReference>
<keyword evidence="7 10" id="KW-0472">Membrane</keyword>
<evidence type="ECO:0000256" key="10">
    <source>
        <dbReference type="RuleBase" id="RU003357"/>
    </source>
</evidence>
<dbReference type="InterPro" id="IPR036942">
    <property type="entry name" value="Beta-barrel_TonB_sf"/>
</dbReference>
<gene>
    <name evidence="14" type="ORF">BHS09_36615</name>
</gene>
<dbReference type="SUPFAM" id="SSF49464">
    <property type="entry name" value="Carboxypeptidase regulatory domain-like"/>
    <property type="match status" value="1"/>
</dbReference>
<reference evidence="14 15" key="1">
    <citation type="journal article" date="2019" name="Science">
        <title>Social genes are selection hotspots in kin groups of a soil microbe.</title>
        <authorList>
            <person name="Wielgoss S."/>
            <person name="Wolfensberger R."/>
            <person name="Sun L."/>
            <person name="Fiegna F."/>
            <person name="Velicer G.J."/>
        </authorList>
    </citation>
    <scope>NUCLEOTIDE SEQUENCE [LARGE SCALE GENOMIC DNA]</scope>
    <source>
        <strain evidence="14 15">MC3.5.9c15</strain>
    </source>
</reference>
<keyword evidence="4" id="KW-0812">Transmembrane</keyword>
<evidence type="ECO:0000256" key="1">
    <source>
        <dbReference type="ARBA" id="ARBA00004571"/>
    </source>
</evidence>